<dbReference type="GO" id="GO:0016780">
    <property type="term" value="F:phosphotransferase activity, for other substituted phosphate groups"/>
    <property type="evidence" value="ECO:0007669"/>
    <property type="project" value="TreeGrafter"/>
</dbReference>
<dbReference type="EMBL" id="CP119326">
    <property type="protein sequence ID" value="WEK39551.1"/>
    <property type="molecule type" value="Genomic_DNA"/>
</dbReference>
<feature type="domain" description="Bacterial sugar transferase" evidence="4">
    <location>
        <begin position="30"/>
        <end position="214"/>
    </location>
</feature>
<keyword evidence="5" id="KW-0808">Transferase</keyword>
<keyword evidence="3" id="KW-0472">Membrane</keyword>
<proteinExistence type="inferred from homology"/>
<evidence type="ECO:0000313" key="5">
    <source>
        <dbReference type="EMBL" id="WEK39551.1"/>
    </source>
</evidence>
<organism evidence="5 6">
    <name type="scientific">Candidatus Brevundimonas colombiensis</name>
    <dbReference type="NCBI Taxonomy" id="3121376"/>
    <lineage>
        <taxon>Bacteria</taxon>
        <taxon>Pseudomonadati</taxon>
        <taxon>Pseudomonadota</taxon>
        <taxon>Alphaproteobacteria</taxon>
        <taxon>Caulobacterales</taxon>
        <taxon>Caulobacteraceae</taxon>
        <taxon>Brevundimonas</taxon>
    </lineage>
</organism>
<keyword evidence="3" id="KW-1133">Transmembrane helix</keyword>
<keyword evidence="3" id="KW-0812">Transmembrane</keyword>
<evidence type="ECO:0000313" key="6">
    <source>
        <dbReference type="Proteomes" id="UP001213664"/>
    </source>
</evidence>
<evidence type="ECO:0000256" key="3">
    <source>
        <dbReference type="SAM" id="Phobius"/>
    </source>
</evidence>
<gene>
    <name evidence="5" type="ORF">P0Y50_13565</name>
</gene>
<dbReference type="GO" id="GO:0000271">
    <property type="term" value="P:polysaccharide biosynthetic process"/>
    <property type="evidence" value="ECO:0007669"/>
    <property type="project" value="UniProtKB-KW"/>
</dbReference>
<sequence>MSIMEAIQAPLAVRRLRAATPERQADSLIRTLDLGLASAAILFLLPLMALTALAVWSQGGGPVLFRQQRIGRGGRLFSCLKFRTMATDAEARLPGLVDAEWRASRKFRHDARVTRLGGLLRRSSIDELPQLLNVLRGEMSLVGPRPIVMDEASLYGRRLADYCAVRPGLTGLWQVSGRNDVPYRRRVAMDVWLARHLTLGVYLALLARTAPAVLSRRGVY</sequence>
<dbReference type="Proteomes" id="UP001213664">
    <property type="component" value="Chromosome"/>
</dbReference>
<dbReference type="InterPro" id="IPR003362">
    <property type="entry name" value="Bact_transf"/>
</dbReference>
<comment type="similarity">
    <text evidence="1">Belongs to the bacterial sugar transferase family.</text>
</comment>
<name>A0AAJ5WWI2_9CAUL</name>
<dbReference type="PANTHER" id="PTHR30576:SF10">
    <property type="entry name" value="SLL5057 PROTEIN"/>
    <property type="match status" value="1"/>
</dbReference>
<reference evidence="5" key="1">
    <citation type="submission" date="2023-03" db="EMBL/GenBank/DDBJ databases">
        <title>Andean soil-derived lignocellulolytic bacterial consortium as a source of novel taxa and putative plastic-active enzymes.</title>
        <authorList>
            <person name="Diaz-Garcia L."/>
            <person name="Chuvochina M."/>
            <person name="Feuerriegel G."/>
            <person name="Bunk B."/>
            <person name="Sproer C."/>
            <person name="Streit W.R."/>
            <person name="Rodriguez L.M."/>
            <person name="Overmann J."/>
            <person name="Jimenez D.J."/>
        </authorList>
    </citation>
    <scope>NUCLEOTIDE SEQUENCE</scope>
    <source>
        <strain evidence="5">MAG 833</strain>
    </source>
</reference>
<evidence type="ECO:0000256" key="2">
    <source>
        <dbReference type="ARBA" id="ARBA00023169"/>
    </source>
</evidence>
<feature type="transmembrane region" description="Helical" evidence="3">
    <location>
        <begin position="34"/>
        <end position="56"/>
    </location>
</feature>
<dbReference type="Pfam" id="PF02397">
    <property type="entry name" value="Bac_transf"/>
    <property type="match status" value="1"/>
</dbReference>
<dbReference type="AlphaFoldDB" id="A0AAJ5WWI2"/>
<evidence type="ECO:0000259" key="4">
    <source>
        <dbReference type="Pfam" id="PF02397"/>
    </source>
</evidence>
<accession>A0AAJ5WWI2</accession>
<keyword evidence="2" id="KW-0270">Exopolysaccharide synthesis</keyword>
<dbReference type="PANTHER" id="PTHR30576">
    <property type="entry name" value="COLANIC BIOSYNTHESIS UDP-GLUCOSE LIPID CARRIER TRANSFERASE"/>
    <property type="match status" value="1"/>
</dbReference>
<protein>
    <submittedName>
        <fullName evidence="5">Sugar transferase</fullName>
    </submittedName>
</protein>
<evidence type="ECO:0000256" key="1">
    <source>
        <dbReference type="ARBA" id="ARBA00006464"/>
    </source>
</evidence>